<organism evidence="1 2">
    <name type="scientific">Sphingomonas turrisvirgatae</name>
    <dbReference type="NCBI Taxonomy" id="1888892"/>
    <lineage>
        <taxon>Bacteria</taxon>
        <taxon>Pseudomonadati</taxon>
        <taxon>Pseudomonadota</taxon>
        <taxon>Alphaproteobacteria</taxon>
        <taxon>Sphingomonadales</taxon>
        <taxon>Sphingomonadaceae</taxon>
        <taxon>Sphingomonas</taxon>
    </lineage>
</organism>
<accession>A0A1E3LUQ8</accession>
<dbReference type="EMBL" id="MDDS01000028">
    <property type="protein sequence ID" value="ODP37501.1"/>
    <property type="molecule type" value="Genomic_DNA"/>
</dbReference>
<dbReference type="AlphaFoldDB" id="A0A1E3LUQ8"/>
<proteinExistence type="predicted"/>
<comment type="caution">
    <text evidence="1">The sequence shown here is derived from an EMBL/GenBank/DDBJ whole genome shotgun (WGS) entry which is preliminary data.</text>
</comment>
<evidence type="ECO:0000313" key="2">
    <source>
        <dbReference type="Proteomes" id="UP000094487"/>
    </source>
</evidence>
<gene>
    <name evidence="1" type="ORF">BFL28_17465</name>
</gene>
<sequence>MGASGQSDWRVIYVEGEKPRRSVQLMDFRWIEASDGKRRAWRSQVQEAPGDISYDLILEEYDCKRRTAETKKYVYPKGANENTVVEGNKKAQDVIPGTKGEIFLLRACGEPRDEMKIPAAIDPILYIQRYFKSVSKQQLSAILSKFLAKIERPLKPAQSVAVYRAFDGIAKARNLPNLIDSRLELMELFESVDKYVKDEVVADQIKSEFRNSFDVAYFIRMKD</sequence>
<protein>
    <submittedName>
        <fullName evidence="1">Uncharacterized protein</fullName>
    </submittedName>
</protein>
<evidence type="ECO:0000313" key="1">
    <source>
        <dbReference type="EMBL" id="ODP37501.1"/>
    </source>
</evidence>
<reference evidence="1 2" key="1">
    <citation type="submission" date="2016-08" db="EMBL/GenBank/DDBJ databases">
        <title>Draft genome of the agarase producing Sphingomonas sp. MCT13.</title>
        <authorList>
            <person name="D'Andrea M.M."/>
            <person name="Rossolini G.M."/>
            <person name="Thaller M.C."/>
        </authorList>
    </citation>
    <scope>NUCLEOTIDE SEQUENCE [LARGE SCALE GENOMIC DNA]</scope>
    <source>
        <strain evidence="1 2">MCT13</strain>
    </source>
</reference>
<dbReference type="Proteomes" id="UP000094487">
    <property type="component" value="Unassembled WGS sequence"/>
</dbReference>
<name>A0A1E3LUQ8_9SPHN</name>
<keyword evidence="2" id="KW-1185">Reference proteome</keyword>